<dbReference type="eggNOG" id="ENOG5032C8E">
    <property type="taxonomic scope" value="Bacteria"/>
</dbReference>
<dbReference type="Proteomes" id="UP000006057">
    <property type="component" value="Chromosome"/>
</dbReference>
<evidence type="ECO:0000313" key="1">
    <source>
        <dbReference type="EMBL" id="AFM15876.1"/>
    </source>
</evidence>
<organism evidence="1 2">
    <name type="scientific">Mycolicibacterium chubuense (strain NBB4)</name>
    <name type="common">Mycobacterium chubuense</name>
    <dbReference type="NCBI Taxonomy" id="710421"/>
    <lineage>
        <taxon>Bacteria</taxon>
        <taxon>Bacillati</taxon>
        <taxon>Actinomycetota</taxon>
        <taxon>Actinomycetes</taxon>
        <taxon>Mycobacteriales</taxon>
        <taxon>Mycobacteriaceae</taxon>
        <taxon>Mycolicibacterium</taxon>
    </lineage>
</organism>
<evidence type="ECO:0008006" key="3">
    <source>
        <dbReference type="Google" id="ProtNLM"/>
    </source>
</evidence>
<keyword evidence="2" id="KW-1185">Reference proteome</keyword>
<reference evidence="1 2" key="1">
    <citation type="submission" date="2012-06" db="EMBL/GenBank/DDBJ databases">
        <title>Complete sequence of chromosome of Mycobacterium chubuense NBB4.</title>
        <authorList>
            <consortium name="US DOE Joint Genome Institute"/>
            <person name="Lucas S."/>
            <person name="Han J."/>
            <person name="Lapidus A."/>
            <person name="Cheng J.-F."/>
            <person name="Goodwin L."/>
            <person name="Pitluck S."/>
            <person name="Peters L."/>
            <person name="Mikhailova N."/>
            <person name="Teshima H."/>
            <person name="Detter J.C."/>
            <person name="Han C."/>
            <person name="Tapia R."/>
            <person name="Land M."/>
            <person name="Hauser L."/>
            <person name="Kyrpides N."/>
            <person name="Ivanova N."/>
            <person name="Pagani I."/>
            <person name="Mattes T."/>
            <person name="Holmes A."/>
            <person name="Rutledge P."/>
            <person name="Paulsen I."/>
            <person name="Coleman N."/>
            <person name="Woyke T."/>
        </authorList>
    </citation>
    <scope>NUCLEOTIDE SEQUENCE [LARGE SCALE GENOMIC DNA]</scope>
    <source>
        <strain evidence="1 2">NBB4</strain>
    </source>
</reference>
<dbReference type="HOGENOM" id="CLU_166784_0_0_11"/>
<dbReference type="InterPro" id="IPR022536">
    <property type="entry name" value="EspC"/>
</dbReference>
<sequence length="97" mass="10302">MGTHVDVEALRALGREYRAAASIVDDAVRNHLSGMQFGASAAGRAYVAQGDQVRAALDGVTAALRAWSRAATEVAMVLRVSADRYRDADDRAAERVG</sequence>
<dbReference type="OrthoDB" id="4763847at2"/>
<dbReference type="AlphaFoldDB" id="I4BF19"/>
<dbReference type="EMBL" id="CP003053">
    <property type="protein sequence ID" value="AFM15876.1"/>
    <property type="molecule type" value="Genomic_DNA"/>
</dbReference>
<dbReference type="STRING" id="710421.Mycch_1066"/>
<dbReference type="GO" id="GO:0009306">
    <property type="term" value="P:protein secretion"/>
    <property type="evidence" value="ECO:0007669"/>
    <property type="project" value="InterPro"/>
</dbReference>
<proteinExistence type="predicted"/>
<dbReference type="Pfam" id="PF10824">
    <property type="entry name" value="T7SS_ESX_EspC"/>
    <property type="match status" value="1"/>
</dbReference>
<dbReference type="PATRIC" id="fig|710421.3.peg.1075"/>
<protein>
    <recommendedName>
        <fullName evidence="3">ESX-1 secretion-associated protein</fullName>
    </recommendedName>
</protein>
<dbReference type="KEGG" id="mcb:Mycch_1066"/>
<gene>
    <name evidence="1" type="ordered locus">Mycch_1066</name>
</gene>
<name>I4BF19_MYCCN</name>
<evidence type="ECO:0000313" key="2">
    <source>
        <dbReference type="Proteomes" id="UP000006057"/>
    </source>
</evidence>
<accession>I4BF19</accession>